<reference evidence="1" key="1">
    <citation type="journal article" date="2012" name="PLoS ONE">
        <title>Gene sets for utilization of primary and secondary nutrition supplies in the distal gut of endangered iberian lynx.</title>
        <authorList>
            <person name="Alcaide M."/>
            <person name="Messina E."/>
            <person name="Richter M."/>
            <person name="Bargiela R."/>
            <person name="Peplies J."/>
            <person name="Huws S.A."/>
            <person name="Newbold C.J."/>
            <person name="Golyshin P.N."/>
            <person name="Simon M.A."/>
            <person name="Lopez G."/>
            <person name="Yakimov M.M."/>
            <person name="Ferrer M."/>
        </authorList>
    </citation>
    <scope>NUCLEOTIDE SEQUENCE</scope>
</reference>
<comment type="caution">
    <text evidence="1">The sequence shown here is derived from an EMBL/GenBank/DDBJ whole genome shotgun (WGS) entry which is preliminary data.</text>
</comment>
<sequence>MRYAFIQESLSDNELKGIPISLRCQILDVSVSGYHSWVKRQTTPKRKKKIVSPETLLGQAKIIRNEMGYTPGYRQMHVLMQRRGVKVSVKRLRDVLRLNGIIGYRFFKRSVKTTDSNHTMP</sequence>
<evidence type="ECO:0000313" key="1">
    <source>
        <dbReference type="EMBL" id="EJW96390.1"/>
    </source>
</evidence>
<protein>
    <submittedName>
        <fullName evidence="1">Integrase catalytic subunit</fullName>
    </submittedName>
</protein>
<name>J9C910_9ZZZZ</name>
<proteinExistence type="predicted"/>
<dbReference type="EMBL" id="AMCI01005301">
    <property type="protein sequence ID" value="EJW96390.1"/>
    <property type="molecule type" value="Genomic_DNA"/>
</dbReference>
<organism evidence="1">
    <name type="scientific">gut metagenome</name>
    <dbReference type="NCBI Taxonomy" id="749906"/>
    <lineage>
        <taxon>unclassified sequences</taxon>
        <taxon>metagenomes</taxon>
        <taxon>organismal metagenomes</taxon>
    </lineage>
</organism>
<accession>J9C910</accession>
<feature type="non-terminal residue" evidence="1">
    <location>
        <position position="121"/>
    </location>
</feature>
<gene>
    <name evidence="1" type="ORF">EVA_15502</name>
</gene>
<dbReference type="AlphaFoldDB" id="J9C910"/>